<name>A0A7R8Z595_TIMDO</name>
<proteinExistence type="predicted"/>
<organism evidence="3">
    <name type="scientific">Timema douglasi</name>
    <name type="common">Walking stick</name>
    <dbReference type="NCBI Taxonomy" id="61478"/>
    <lineage>
        <taxon>Eukaryota</taxon>
        <taxon>Metazoa</taxon>
        <taxon>Ecdysozoa</taxon>
        <taxon>Arthropoda</taxon>
        <taxon>Hexapoda</taxon>
        <taxon>Insecta</taxon>
        <taxon>Pterygota</taxon>
        <taxon>Neoptera</taxon>
        <taxon>Polyneoptera</taxon>
        <taxon>Phasmatodea</taxon>
        <taxon>Timematodea</taxon>
        <taxon>Timematoidea</taxon>
        <taxon>Timematidae</taxon>
        <taxon>Timema</taxon>
    </lineage>
</organism>
<feature type="domain" description="PDZ" evidence="2">
    <location>
        <begin position="20"/>
        <end position="101"/>
    </location>
</feature>
<gene>
    <name evidence="3" type="ORF">TDIB3V08_LOCUS1402</name>
</gene>
<dbReference type="PROSITE" id="PS50106">
    <property type="entry name" value="PDZ"/>
    <property type="match status" value="1"/>
</dbReference>
<dbReference type="AlphaFoldDB" id="A0A7R8Z595"/>
<dbReference type="SMART" id="SM00228">
    <property type="entry name" value="PDZ"/>
    <property type="match status" value="1"/>
</dbReference>
<dbReference type="InterPro" id="IPR041489">
    <property type="entry name" value="PDZ_6"/>
</dbReference>
<dbReference type="InterPro" id="IPR036034">
    <property type="entry name" value="PDZ_sf"/>
</dbReference>
<evidence type="ECO:0000259" key="2">
    <source>
        <dbReference type="PROSITE" id="PS50106"/>
    </source>
</evidence>
<evidence type="ECO:0000256" key="1">
    <source>
        <dbReference type="SAM" id="MobiDB-lite"/>
    </source>
</evidence>
<dbReference type="EMBL" id="OA564623">
    <property type="protein sequence ID" value="CAD7194994.1"/>
    <property type="molecule type" value="Genomic_DNA"/>
</dbReference>
<reference evidence="3" key="1">
    <citation type="submission" date="2020-11" db="EMBL/GenBank/DDBJ databases">
        <authorList>
            <person name="Tran Van P."/>
        </authorList>
    </citation>
    <scope>NUCLEOTIDE SEQUENCE</scope>
</reference>
<evidence type="ECO:0000313" key="3">
    <source>
        <dbReference type="EMBL" id="CAD7194994.1"/>
    </source>
</evidence>
<dbReference type="InterPro" id="IPR001478">
    <property type="entry name" value="PDZ"/>
</dbReference>
<dbReference type="Gene3D" id="2.30.42.10">
    <property type="match status" value="1"/>
</dbReference>
<dbReference type="SUPFAM" id="SSF50156">
    <property type="entry name" value="PDZ domain-like"/>
    <property type="match status" value="1"/>
</dbReference>
<accession>A0A7R8Z595</accession>
<protein>
    <recommendedName>
        <fullName evidence="2">PDZ domain-containing protein</fullName>
    </recommendedName>
</protein>
<feature type="region of interest" description="Disordered" evidence="1">
    <location>
        <begin position="159"/>
        <end position="196"/>
    </location>
</feature>
<dbReference type="Pfam" id="PF17820">
    <property type="entry name" value="PDZ_6"/>
    <property type="match status" value="1"/>
</dbReference>
<sequence length="498" mass="53681">MVVTSSEPDTETHCAPTVRLCEVARGSGGSCGFHLSRTQWDPYPWVSGVEGGSAAEVAGLAAGDCVLEVNGEDVLGQRIGQVADKVRARAGTLSLLLWNPGSDPTCQPEKSLTHNEDLVVYGFRLTIDCFSGNRVVEITNLPGRTGVFNSLTEAFELKSEPEETRPAKLRERLFGNKKKQQQGQPKTSPPAPEMKVSLITSPTNKFLSRIMGGKSSSVENLSSSGGNHHLSAVPRHLADARLDPEFASDLKAKSLSTGEIFQAGSNTAPVSRSTSINSHGSGLLSVGRYLGNRRPASYHGSCESIDHHLEDEDFGKGDSSITATLTCFCPCDADCPDVVKSSRVLKHVQECHEGPLVQYFKSKVTLSLPFPLEDSSVLSIVEGGDTFFLKIAQQQSTVSSDPGDTLVWLWLVGGELEAGRCQMRLTLKGHGTLGKVLQFESRAVSLCSMPWSEVCQSGEGVRLTAETLISNFATELEAGIPIKMVMEVKRQCHDNKDC</sequence>
<feature type="compositionally biased region" description="Basic and acidic residues" evidence="1">
    <location>
        <begin position="159"/>
        <end position="174"/>
    </location>
</feature>